<keyword evidence="3" id="KW-1185">Reference proteome</keyword>
<dbReference type="SUPFAM" id="SSF47391">
    <property type="entry name" value="Dimerization-anchoring domain of cAMP-dependent PK regulatory subunit"/>
    <property type="match status" value="1"/>
</dbReference>
<protein>
    <submittedName>
        <fullName evidence="2">EF-hand calcium-binding domain-containing protein 10</fullName>
    </submittedName>
</protein>
<dbReference type="OrthoDB" id="10260455at2759"/>
<feature type="domain" description="EFCAB10 C-terminal EF-hand" evidence="1">
    <location>
        <begin position="70"/>
        <end position="129"/>
    </location>
</feature>
<dbReference type="InterPro" id="IPR049760">
    <property type="entry name" value="DD_EFCAB10"/>
</dbReference>
<dbReference type="Gene3D" id="1.20.890.10">
    <property type="entry name" value="cAMP-dependent protein kinase regulatory subunit, dimerization-anchoring domain"/>
    <property type="match status" value="1"/>
</dbReference>
<dbReference type="STRING" id="6573.A0A210PG79"/>
<dbReference type="InterPro" id="IPR056587">
    <property type="entry name" value="EF_EFCAB10_C"/>
</dbReference>
<dbReference type="EMBL" id="NEDP02076723">
    <property type="protein sequence ID" value="OWF35504.1"/>
    <property type="molecule type" value="Genomic_DNA"/>
</dbReference>
<sequence>MSTAGDVGTRDGEARQYLENHRVLELFNNLTSQLMYNRPDEPKKFMIDVLEKLQKSKITRLDYPCLFDDSNIQSVFGMLDPTNRGCIAFQQYSAALTTLGVKDFDQSPEGSAEDRVTFETFLKEARKGLSEASSTFADS</sequence>
<dbReference type="PANTHER" id="PTHR21847">
    <property type="entry name" value="EF-HAND CALCIUM-BINDING DOMAIN-CONTAINING PROTEIN 10"/>
    <property type="match status" value="1"/>
</dbReference>
<dbReference type="AlphaFoldDB" id="A0A210PG79"/>
<name>A0A210PG79_MIZYE</name>
<accession>A0A210PG79</accession>
<proteinExistence type="predicted"/>
<evidence type="ECO:0000259" key="1">
    <source>
        <dbReference type="Pfam" id="PF24548"/>
    </source>
</evidence>
<evidence type="ECO:0000313" key="3">
    <source>
        <dbReference type="Proteomes" id="UP000242188"/>
    </source>
</evidence>
<dbReference type="Pfam" id="PF24548">
    <property type="entry name" value="EF_EFCAB10_C"/>
    <property type="match status" value="1"/>
</dbReference>
<organism evidence="2 3">
    <name type="scientific">Mizuhopecten yessoensis</name>
    <name type="common">Japanese scallop</name>
    <name type="synonym">Patinopecten yessoensis</name>
    <dbReference type="NCBI Taxonomy" id="6573"/>
    <lineage>
        <taxon>Eukaryota</taxon>
        <taxon>Metazoa</taxon>
        <taxon>Spiralia</taxon>
        <taxon>Lophotrochozoa</taxon>
        <taxon>Mollusca</taxon>
        <taxon>Bivalvia</taxon>
        <taxon>Autobranchia</taxon>
        <taxon>Pteriomorphia</taxon>
        <taxon>Pectinida</taxon>
        <taxon>Pectinoidea</taxon>
        <taxon>Pectinidae</taxon>
        <taxon>Mizuhopecten</taxon>
    </lineage>
</organism>
<comment type="caution">
    <text evidence="2">The sequence shown here is derived from an EMBL/GenBank/DDBJ whole genome shotgun (WGS) entry which is preliminary data.</text>
</comment>
<reference evidence="2 3" key="1">
    <citation type="journal article" date="2017" name="Nat. Ecol. Evol.">
        <title>Scallop genome provides insights into evolution of bilaterian karyotype and development.</title>
        <authorList>
            <person name="Wang S."/>
            <person name="Zhang J."/>
            <person name="Jiao W."/>
            <person name="Li J."/>
            <person name="Xun X."/>
            <person name="Sun Y."/>
            <person name="Guo X."/>
            <person name="Huan P."/>
            <person name="Dong B."/>
            <person name="Zhang L."/>
            <person name="Hu X."/>
            <person name="Sun X."/>
            <person name="Wang J."/>
            <person name="Zhao C."/>
            <person name="Wang Y."/>
            <person name="Wang D."/>
            <person name="Huang X."/>
            <person name="Wang R."/>
            <person name="Lv J."/>
            <person name="Li Y."/>
            <person name="Zhang Z."/>
            <person name="Liu B."/>
            <person name="Lu W."/>
            <person name="Hui Y."/>
            <person name="Liang J."/>
            <person name="Zhou Z."/>
            <person name="Hou R."/>
            <person name="Li X."/>
            <person name="Liu Y."/>
            <person name="Li H."/>
            <person name="Ning X."/>
            <person name="Lin Y."/>
            <person name="Zhao L."/>
            <person name="Xing Q."/>
            <person name="Dou J."/>
            <person name="Li Y."/>
            <person name="Mao J."/>
            <person name="Guo H."/>
            <person name="Dou H."/>
            <person name="Li T."/>
            <person name="Mu C."/>
            <person name="Jiang W."/>
            <person name="Fu Q."/>
            <person name="Fu X."/>
            <person name="Miao Y."/>
            <person name="Liu J."/>
            <person name="Yu Q."/>
            <person name="Li R."/>
            <person name="Liao H."/>
            <person name="Li X."/>
            <person name="Kong Y."/>
            <person name="Jiang Z."/>
            <person name="Chourrout D."/>
            <person name="Li R."/>
            <person name="Bao Z."/>
        </authorList>
    </citation>
    <scope>NUCLEOTIDE SEQUENCE [LARGE SCALE GENOMIC DNA]</scope>
    <source>
        <strain evidence="2 3">PY_sf001</strain>
    </source>
</reference>
<dbReference type="PANTHER" id="PTHR21847:SF1">
    <property type="entry name" value="EF-HAND CALCIUM-BINDING DOMAIN-CONTAINING PROTEIN 10"/>
    <property type="match status" value="1"/>
</dbReference>
<evidence type="ECO:0000313" key="2">
    <source>
        <dbReference type="EMBL" id="OWF35504.1"/>
    </source>
</evidence>
<dbReference type="InterPro" id="IPR039879">
    <property type="entry name" value="EFC10"/>
</dbReference>
<dbReference type="CDD" id="cd22976">
    <property type="entry name" value="DD_EFCAB10"/>
    <property type="match status" value="1"/>
</dbReference>
<gene>
    <name evidence="2" type="ORF">KP79_PYT11384</name>
</gene>
<dbReference type="Proteomes" id="UP000242188">
    <property type="component" value="Unassembled WGS sequence"/>
</dbReference>